<evidence type="ECO:0000313" key="1">
    <source>
        <dbReference type="EMBL" id="CAB4618078.1"/>
    </source>
</evidence>
<evidence type="ECO:0000313" key="3">
    <source>
        <dbReference type="EMBL" id="CAB4901632.1"/>
    </source>
</evidence>
<dbReference type="InterPro" id="IPR019660">
    <property type="entry name" value="Put_sensory_transdc_reg_YbjN"/>
</dbReference>
<dbReference type="EMBL" id="CAEZVB010000016">
    <property type="protein sequence ID" value="CAB4618078.1"/>
    <property type="molecule type" value="Genomic_DNA"/>
</dbReference>
<evidence type="ECO:0000313" key="2">
    <source>
        <dbReference type="EMBL" id="CAB4659723.1"/>
    </source>
</evidence>
<protein>
    <submittedName>
        <fullName evidence="2">Unannotated protein</fullName>
    </submittedName>
</protein>
<dbReference type="SUPFAM" id="SSF69635">
    <property type="entry name" value="Type III secretory system chaperone-like"/>
    <property type="match status" value="1"/>
</dbReference>
<dbReference type="AlphaFoldDB" id="A0A6J6LG86"/>
<accession>A0A6J6LG86</accession>
<proteinExistence type="predicted"/>
<dbReference type="EMBL" id="CAFBMO010000013">
    <property type="protein sequence ID" value="CAB4901632.1"/>
    <property type="molecule type" value="Genomic_DNA"/>
</dbReference>
<dbReference type="Pfam" id="PF10722">
    <property type="entry name" value="YbjN"/>
    <property type="match status" value="1"/>
</dbReference>
<sequence>MIDKTAVAAAIRTYLRKSEIEFEEIAGPTFVATLPGVKKLKTNVALAVGTHAVSISAFVARCPEENNDSVHEWLLEKNRRMYGVAFSIDQYGDIYLTGRVSLKAIDEEELDRLLGSVLEYSDESFNPILEMGFLSAMQREWNWRISRGEPTFNLEAWRHLLEHPGEQ</sequence>
<gene>
    <name evidence="1" type="ORF">UFOPK1908_00540</name>
    <name evidence="2" type="ORF">UFOPK2282_00456</name>
    <name evidence="3" type="ORF">UFOPK3576_00501</name>
</gene>
<organism evidence="2">
    <name type="scientific">freshwater metagenome</name>
    <dbReference type="NCBI Taxonomy" id="449393"/>
    <lineage>
        <taxon>unclassified sequences</taxon>
        <taxon>metagenomes</taxon>
        <taxon>ecological metagenomes</taxon>
    </lineage>
</organism>
<dbReference type="Gene3D" id="3.30.1460.10">
    <property type="match status" value="1"/>
</dbReference>
<reference evidence="2" key="1">
    <citation type="submission" date="2020-05" db="EMBL/GenBank/DDBJ databases">
        <authorList>
            <person name="Chiriac C."/>
            <person name="Salcher M."/>
            <person name="Ghai R."/>
            <person name="Kavagutti S V."/>
        </authorList>
    </citation>
    <scope>NUCLEOTIDE SEQUENCE</scope>
</reference>
<dbReference type="EMBL" id="CAEZWR010000038">
    <property type="protein sequence ID" value="CAB4659723.1"/>
    <property type="molecule type" value="Genomic_DNA"/>
</dbReference>
<name>A0A6J6LG86_9ZZZZ</name>